<dbReference type="Proteomes" id="UP000203366">
    <property type="component" value="Segment"/>
</dbReference>
<accession>F2WLV6</accession>
<reference evidence="1 2" key="1">
    <citation type="journal article" date="2011" name="Environ. Microbiol.">
        <title>Lausannevirus, a giant amoebal virus encoding histone doublets.</title>
        <authorList>
            <person name="Thomas V."/>
            <person name="Bertelli C."/>
            <person name="Collyn F."/>
            <person name="Casson N."/>
            <person name="Telenti A."/>
            <person name="Goesmann A."/>
            <person name="Croxatto A."/>
            <person name="Greub G."/>
        </authorList>
    </citation>
    <scope>NUCLEOTIDE SEQUENCE [LARGE SCALE GENOMIC DNA]</scope>
    <source>
        <strain evidence="1">7715</strain>
    </source>
</reference>
<protein>
    <submittedName>
        <fullName evidence="1">Uncharacterized protein</fullName>
    </submittedName>
</protein>
<keyword evidence="2" id="KW-1185">Reference proteome</keyword>
<gene>
    <name evidence="1" type="ORF">LAU_0379</name>
</gene>
<proteinExistence type="predicted"/>
<sequence length="162" mass="17897">MAAKTLLSENLYSVDSDDDFLLTVDGEALAMIKGKTQAEKAVIVIVEQREKELKNSSTRVAREKIEGGFAILTQSLGYVMNGSPVQKHVIKYISLPSLSFEEQQAEETPRVNEIPVPPPAPEPAVVNIVKEETKPVVAKETETYTKLVPYNSSEYDSYSSAY</sequence>
<organism evidence="1 2">
    <name type="scientific">Lausannevirus</name>
    <dbReference type="NCBI Taxonomy" id="999883"/>
    <lineage>
        <taxon>Viruses</taxon>
        <taxon>Varidnaviria</taxon>
        <taxon>Bamfordvirae</taxon>
        <taxon>Nucleocytoviricota</taxon>
        <taxon>Megaviricetes</taxon>
        <taxon>Pimascovirales</taxon>
        <taxon>Pimascovirales incertae sedis</taxon>
        <taxon>Marseilleviridae</taxon>
        <taxon>Losannavirus</taxon>
        <taxon>Losannavirus lausannense</taxon>
    </lineage>
</organism>
<evidence type="ECO:0000313" key="1">
    <source>
        <dbReference type="EMBL" id="AEA07229.1"/>
    </source>
</evidence>
<name>F2WLV6_9VIRU</name>
<dbReference type="KEGG" id="vg:10399961"/>
<dbReference type="EMBL" id="HQ113105">
    <property type="protein sequence ID" value="AEA07229.1"/>
    <property type="molecule type" value="Genomic_DNA"/>
</dbReference>
<dbReference type="OrthoDB" id="23189at10239"/>
<dbReference type="RefSeq" id="YP_004347341.1">
    <property type="nucleotide sequence ID" value="NC_015326.1"/>
</dbReference>
<evidence type="ECO:0000313" key="2">
    <source>
        <dbReference type="Proteomes" id="UP000203366"/>
    </source>
</evidence>
<dbReference type="GeneID" id="10399961"/>